<evidence type="ECO:0000313" key="1">
    <source>
        <dbReference type="EMBL" id="KIO75099.1"/>
    </source>
</evidence>
<dbReference type="Proteomes" id="UP000032049">
    <property type="component" value="Unassembled WGS sequence"/>
</dbReference>
<accession>A0A0D0FRJ5</accession>
<keyword evidence="2" id="KW-1185">Reference proteome</keyword>
<sequence>MLLGYIFEIVKDRNLAEEYMVKIFCDISQKFNEINWDDTNSWCQLQRFAKSRLNLLLESGVPDESPQIQEAIRSVAADKFPDQFTAEQHHIFYGVYYYGKSIEAISKELNKTEESTRKTLKEAFTIMRSSCEN</sequence>
<gene>
    <name evidence="1" type="ORF">TH53_22435</name>
</gene>
<reference evidence="1 2" key="1">
    <citation type="submission" date="2015-01" db="EMBL/GenBank/DDBJ databases">
        <title>Draft genome sequence of Pedobacter sp. NL19 isolated from sludge of an effluent treatment pond in an abandoned uranium mine.</title>
        <authorList>
            <person name="Santos T."/>
            <person name="Caetano T."/>
            <person name="Covas C."/>
            <person name="Cruz A."/>
            <person name="Mendo S."/>
        </authorList>
    </citation>
    <scope>NUCLEOTIDE SEQUENCE [LARGE SCALE GENOMIC DNA]</scope>
    <source>
        <strain evidence="1 2">NL19</strain>
    </source>
</reference>
<protein>
    <submittedName>
        <fullName evidence="1">Uncharacterized protein</fullName>
    </submittedName>
</protein>
<dbReference type="STRING" id="1503925.TH53_22435"/>
<evidence type="ECO:0000313" key="2">
    <source>
        <dbReference type="Proteomes" id="UP000032049"/>
    </source>
</evidence>
<organism evidence="1 2">
    <name type="scientific">Pedobacter lusitanus</name>
    <dbReference type="NCBI Taxonomy" id="1503925"/>
    <lineage>
        <taxon>Bacteria</taxon>
        <taxon>Pseudomonadati</taxon>
        <taxon>Bacteroidota</taxon>
        <taxon>Sphingobacteriia</taxon>
        <taxon>Sphingobacteriales</taxon>
        <taxon>Sphingobacteriaceae</taxon>
        <taxon>Pedobacter</taxon>
    </lineage>
</organism>
<comment type="caution">
    <text evidence="1">The sequence shown here is derived from an EMBL/GenBank/DDBJ whole genome shotgun (WGS) entry which is preliminary data.</text>
</comment>
<name>A0A0D0FRJ5_9SPHI</name>
<dbReference type="InterPro" id="IPR013324">
    <property type="entry name" value="RNA_pol_sigma_r3/r4-like"/>
</dbReference>
<dbReference type="EMBL" id="JXRA01000114">
    <property type="protein sequence ID" value="KIO75099.1"/>
    <property type="molecule type" value="Genomic_DNA"/>
</dbReference>
<proteinExistence type="predicted"/>
<dbReference type="AlphaFoldDB" id="A0A0D0FRJ5"/>
<dbReference type="SUPFAM" id="SSF88659">
    <property type="entry name" value="Sigma3 and sigma4 domains of RNA polymerase sigma factors"/>
    <property type="match status" value="1"/>
</dbReference>